<dbReference type="InterPro" id="IPR016181">
    <property type="entry name" value="Acyl_CoA_acyltransferase"/>
</dbReference>
<reference evidence="3" key="1">
    <citation type="journal article" date="2021" name="Science">
        <title>Hunting the eagle killer: A cyanobacterial neurotoxin causes vacuolar myelinopathy.</title>
        <authorList>
            <person name="Breinlinger S."/>
            <person name="Phillips T.J."/>
            <person name="Haram B.N."/>
            <person name="Mares J."/>
            <person name="Martinez Yerena J.A."/>
            <person name="Hrouzek P."/>
            <person name="Sobotka R."/>
            <person name="Henderson W.M."/>
            <person name="Schmieder P."/>
            <person name="Williams S.M."/>
            <person name="Lauderdale J.D."/>
            <person name="Wilde H.D."/>
            <person name="Gerrin W."/>
            <person name="Kust A."/>
            <person name="Washington J.W."/>
            <person name="Wagner C."/>
            <person name="Geier B."/>
            <person name="Liebeke M."/>
            <person name="Enke H."/>
            <person name="Niedermeyer T.H.J."/>
            <person name="Wilde S.B."/>
        </authorList>
    </citation>
    <scope>NUCLEOTIDE SEQUENCE [LARGE SCALE GENOMIC DNA]</scope>
    <source>
        <strain evidence="3">Thurmond2011</strain>
    </source>
</reference>
<feature type="domain" description="N-acetyltransferase" evidence="1">
    <location>
        <begin position="12"/>
        <end position="154"/>
    </location>
</feature>
<evidence type="ECO:0000313" key="3">
    <source>
        <dbReference type="Proteomes" id="UP000667802"/>
    </source>
</evidence>
<dbReference type="Pfam" id="PF00583">
    <property type="entry name" value="Acetyltransf_1"/>
    <property type="match status" value="1"/>
</dbReference>
<dbReference type="InterPro" id="IPR052729">
    <property type="entry name" value="Acyl/Acetyltrans_Enzymes"/>
</dbReference>
<sequence>MTTVSSITQDNFIVRRANRLELDLVISWAADEGWNPGIYDAECFYQCDQHGFLLGELDGEPIGSISAVAYDQFFGFVGLYIVKPQFRGRGFGMKLWHAAMVYLGTERNIGLDGVVAQQDNYRKSGFQLAYNHIRYEGVGGGVVPPGVVELNTLAFEELVIYDRQLFPAERSVFLQNWIHQPESASFGIITDKHLVGYGVIRTCGIGFKIGPLFANDEQIAETIFQALVAKSPDKKVFLDVPDVNPHAIALAQRHGMKPVFEAARMYTQSPPNLPVNHIFGVTTLELG</sequence>
<dbReference type="Gene3D" id="3.40.630.30">
    <property type="match status" value="1"/>
</dbReference>
<dbReference type="Gene3D" id="3.40.630.90">
    <property type="match status" value="1"/>
</dbReference>
<evidence type="ECO:0000313" key="2">
    <source>
        <dbReference type="EMBL" id="MDR9894213.1"/>
    </source>
</evidence>
<dbReference type="Proteomes" id="UP000667802">
    <property type="component" value="Unassembled WGS sequence"/>
</dbReference>
<keyword evidence="3" id="KW-1185">Reference proteome</keyword>
<gene>
    <name evidence="2" type="ORF">G7B40_006450</name>
</gene>
<dbReference type="Pfam" id="PF18014">
    <property type="entry name" value="Acetyltransf_18"/>
    <property type="match status" value="1"/>
</dbReference>
<name>A0AAP5M919_9CYAN</name>
<protein>
    <submittedName>
        <fullName evidence="2">GNAT family N-acetyltransferase</fullName>
        <ecNumber evidence="2">2.3.1.-</ecNumber>
    </submittedName>
</protein>
<keyword evidence="2" id="KW-0012">Acyltransferase</keyword>
<dbReference type="AlphaFoldDB" id="A0AAP5M919"/>
<keyword evidence="2" id="KW-0808">Transferase</keyword>
<dbReference type="InterPro" id="IPR000182">
    <property type="entry name" value="GNAT_dom"/>
</dbReference>
<dbReference type="PANTHER" id="PTHR47237:SF1">
    <property type="entry name" value="SLL0310 PROTEIN"/>
    <property type="match status" value="1"/>
</dbReference>
<evidence type="ECO:0000259" key="1">
    <source>
        <dbReference type="PROSITE" id="PS51186"/>
    </source>
</evidence>
<dbReference type="CDD" id="cd04301">
    <property type="entry name" value="NAT_SF"/>
    <property type="match status" value="1"/>
</dbReference>
<dbReference type="PROSITE" id="PS51186">
    <property type="entry name" value="GNAT"/>
    <property type="match status" value="1"/>
</dbReference>
<comment type="caution">
    <text evidence="2">The sequence shown here is derived from an EMBL/GenBank/DDBJ whole genome shotgun (WGS) entry which is preliminary data.</text>
</comment>
<organism evidence="2 3">
    <name type="scientific">Aetokthonos hydrillicola Thurmond2011</name>
    <dbReference type="NCBI Taxonomy" id="2712845"/>
    <lineage>
        <taxon>Bacteria</taxon>
        <taxon>Bacillati</taxon>
        <taxon>Cyanobacteriota</taxon>
        <taxon>Cyanophyceae</taxon>
        <taxon>Nostocales</taxon>
        <taxon>Hapalosiphonaceae</taxon>
        <taxon>Aetokthonos</taxon>
    </lineage>
</organism>
<dbReference type="EC" id="2.3.1.-" evidence="2"/>
<dbReference type="PANTHER" id="PTHR47237">
    <property type="entry name" value="SLL0310 PROTEIN"/>
    <property type="match status" value="1"/>
</dbReference>
<proteinExistence type="predicted"/>
<dbReference type="RefSeq" id="WP_243902900.1">
    <property type="nucleotide sequence ID" value="NZ_JAALHA020000002.1"/>
</dbReference>
<dbReference type="SUPFAM" id="SSF55729">
    <property type="entry name" value="Acyl-CoA N-acyltransferases (Nat)"/>
    <property type="match status" value="1"/>
</dbReference>
<dbReference type="InterPro" id="IPR041496">
    <property type="entry name" value="YitH/HolE_GNAT"/>
</dbReference>
<dbReference type="GO" id="GO:0016747">
    <property type="term" value="F:acyltransferase activity, transferring groups other than amino-acyl groups"/>
    <property type="evidence" value="ECO:0007669"/>
    <property type="project" value="InterPro"/>
</dbReference>
<accession>A0AAP5M919</accession>
<dbReference type="EMBL" id="JAALHA020000002">
    <property type="protein sequence ID" value="MDR9894213.1"/>
    <property type="molecule type" value="Genomic_DNA"/>
</dbReference>